<protein>
    <submittedName>
        <fullName evidence="2">Putative terminase</fullName>
    </submittedName>
</protein>
<organism evidence="2">
    <name type="scientific">viral metagenome</name>
    <dbReference type="NCBI Taxonomy" id="1070528"/>
    <lineage>
        <taxon>unclassified sequences</taxon>
        <taxon>metagenomes</taxon>
        <taxon>organismal metagenomes</taxon>
    </lineage>
</organism>
<gene>
    <name evidence="1" type="ORF">MM415A02064_0001</name>
    <name evidence="2" type="ORF">MM415B05885_0002</name>
</gene>
<dbReference type="Gene3D" id="3.30.420.240">
    <property type="match status" value="1"/>
</dbReference>
<dbReference type="Gene3D" id="3.40.50.300">
    <property type="entry name" value="P-loop containing nucleotide triphosphate hydrolases"/>
    <property type="match status" value="1"/>
</dbReference>
<dbReference type="EMBL" id="MT143532">
    <property type="protein sequence ID" value="QJA97869.1"/>
    <property type="molecule type" value="Genomic_DNA"/>
</dbReference>
<dbReference type="AlphaFoldDB" id="A0A6M3LUV0"/>
<dbReference type="EMBL" id="MT142087">
    <property type="protein sequence ID" value="QJA74279.1"/>
    <property type="molecule type" value="Genomic_DNA"/>
</dbReference>
<dbReference type="InterPro" id="IPR027417">
    <property type="entry name" value="P-loop_NTPase"/>
</dbReference>
<sequence length="518" mass="60182">MTYISVADEAKFHEFVEQAGDEEKGLELLMRWKCLTDLYYLGSEILGMGKAKRMGDALLDPKFHGWLAETLSRDEHALIQLARGHLKTAWLCVYAVQLLLRNPNERVHIYSITQDFVETTHLVTIKQHLETPLLNKIFPDIVTPRDSPWEVDVKNRLLMRREKVQGEIVMGDQIQVYGVGNTITGKRATVQLFDDLIDKDTVRTIAQMEKTRQWFSGAMPILEPGGIRKMIGTPYHYNDLYHVIEEDEIFDKVYKRPMKVGGKFVCKWWTEKKFKHVTRGMLPYDIKSQYFLDPMPVEDMAFPPPQPTYKVLPDEEVTRYIACDPAATQQKYSDETAIIVAAVTGKGEVYIEREYHGKWAGNETAKRLIGLAAQIKPRKVGIEFGLQEHLKYIIDSEKSNWEEVNKRTLPIYIEPIRVTNRQSKFDRVNWTLGAFVKEGKVHIHESCVDLMAQMDRFNKNYNGKDDLVDAAAMIFQMVEIFSYRTYTKEVPEWRARDYFMIEDMAPKSEGGWERRFIS</sequence>
<evidence type="ECO:0000313" key="1">
    <source>
        <dbReference type="EMBL" id="QJA74279.1"/>
    </source>
</evidence>
<name>A0A6M3LUV0_9ZZZZ</name>
<accession>A0A6M3LUV0</accession>
<proteinExistence type="predicted"/>
<reference evidence="2" key="1">
    <citation type="submission" date="2020-03" db="EMBL/GenBank/DDBJ databases">
        <title>The deep terrestrial virosphere.</title>
        <authorList>
            <person name="Holmfeldt K."/>
            <person name="Nilsson E."/>
            <person name="Simone D."/>
            <person name="Lopez-Fernandez M."/>
            <person name="Wu X."/>
            <person name="de Brujin I."/>
            <person name="Lundin D."/>
            <person name="Andersson A."/>
            <person name="Bertilsson S."/>
            <person name="Dopson M."/>
        </authorList>
    </citation>
    <scope>NUCLEOTIDE SEQUENCE</scope>
    <source>
        <strain evidence="1">MM415A02064</strain>
        <strain evidence="2">MM415B05885</strain>
    </source>
</reference>
<evidence type="ECO:0000313" key="2">
    <source>
        <dbReference type="EMBL" id="QJA97869.1"/>
    </source>
</evidence>